<reference evidence="2" key="2">
    <citation type="submission" date="2016-05" db="EMBL/GenBank/DDBJ databases">
        <title>Comparative analysis highlights variable genome content of wheat rusts and divergence of the mating loci.</title>
        <authorList>
            <person name="Cuomo C.A."/>
            <person name="Bakkeren G."/>
            <person name="Szabo L."/>
            <person name="Khalil H."/>
            <person name="Joly D."/>
            <person name="Goldberg J."/>
            <person name="Young S."/>
            <person name="Zeng Q."/>
            <person name="Fellers J."/>
        </authorList>
    </citation>
    <scope>NUCLEOTIDE SEQUENCE [LARGE SCALE GENOMIC DNA]</scope>
    <source>
        <strain evidence="2">1-1 BBBD Race 1</strain>
    </source>
</reference>
<dbReference type="Proteomes" id="UP000005240">
    <property type="component" value="Unassembled WGS sequence"/>
</dbReference>
<organism evidence="2">
    <name type="scientific">Puccinia triticina (isolate 1-1 / race 1 (BBBD))</name>
    <name type="common">Brown leaf rust fungus</name>
    <dbReference type="NCBI Taxonomy" id="630390"/>
    <lineage>
        <taxon>Eukaryota</taxon>
        <taxon>Fungi</taxon>
        <taxon>Dikarya</taxon>
        <taxon>Basidiomycota</taxon>
        <taxon>Pucciniomycotina</taxon>
        <taxon>Pucciniomycetes</taxon>
        <taxon>Pucciniales</taxon>
        <taxon>Pucciniaceae</taxon>
        <taxon>Puccinia</taxon>
    </lineage>
</organism>
<dbReference type="EnsemblFungi" id="PTTG_07069-t43_1">
    <property type="protein sequence ID" value="PTTG_07069-t43_1-p1"/>
    <property type="gene ID" value="PTTG_07069"/>
</dbReference>
<proteinExistence type="predicted"/>
<feature type="compositionally biased region" description="Low complexity" evidence="1">
    <location>
        <begin position="132"/>
        <end position="144"/>
    </location>
</feature>
<reference evidence="3" key="4">
    <citation type="submission" date="2025-05" db="UniProtKB">
        <authorList>
            <consortium name="EnsemblFungi"/>
        </authorList>
    </citation>
    <scope>IDENTIFICATION</scope>
    <source>
        <strain evidence="3">isolate 1-1 / race 1 (BBBD)</strain>
    </source>
</reference>
<dbReference type="AlphaFoldDB" id="A0A180G845"/>
<evidence type="ECO:0000313" key="2">
    <source>
        <dbReference type="EMBL" id="OAV88649.1"/>
    </source>
</evidence>
<protein>
    <submittedName>
        <fullName evidence="2 3">Uncharacterized protein</fullName>
    </submittedName>
</protein>
<dbReference type="PANTHER" id="PTHR31912:SF34">
    <property type="entry name" value="NOTOCHORD-RELATED PROTEIN"/>
    <property type="match status" value="1"/>
</dbReference>
<dbReference type="PANTHER" id="PTHR31912">
    <property type="entry name" value="IP13529P"/>
    <property type="match status" value="1"/>
</dbReference>
<dbReference type="EMBL" id="ADAS02000162">
    <property type="protein sequence ID" value="OAV88649.1"/>
    <property type="molecule type" value="Genomic_DNA"/>
</dbReference>
<feature type="region of interest" description="Disordered" evidence="1">
    <location>
        <begin position="121"/>
        <end position="208"/>
    </location>
</feature>
<dbReference type="STRING" id="630390.A0A180G845"/>
<keyword evidence="4" id="KW-1185">Reference proteome</keyword>
<feature type="compositionally biased region" description="Acidic residues" evidence="1">
    <location>
        <begin position="154"/>
        <end position="166"/>
    </location>
</feature>
<dbReference type="VEuPathDB" id="FungiDB:PTTG_07069"/>
<gene>
    <name evidence="2" type="ORF">PTTG_07069</name>
</gene>
<name>A0A180G845_PUCT1</name>
<sequence length="1189" mass="134589">MPRKPAKVTPIDHDVWALRAESAEGPIHVCLLCNSKPMNISSMKKHEKYDKHKSLLAAYIAGRDNRRIRQEDEMQGNHQDEMMTANQVPASPAESIEFPTAANIAEFEGIIDLVDVSGQPGLSQFPGDCPDDLSNASSSDPSSENDSDSCLSEYDSDNEADGEEWDAGCQQYSEEQGNPPNENIEEMPDLHEGNHSSRQRRRQPQGPNIYWPFTSKEYLVASLLIGYTHTIISRRLYGHIKMMFKLFDVRLPDWSTVRREKENIRKLLNLDVVSRKSILDTPTYSLPLRVILSQEVANPLVSSVLDFYPEDAHGKNIYKLSQSQKWLEELDFETRAPMYRHHGPKDHTDYYLFEPVQLVSDVIVVPLYFFKDHDVMYSKCVSPNFVTLSDGIKLRMTIPGGLSFRSVELQTVPISDFYCVYSGIAGGEGMLLSERCEDVLYELGQDRTTIYALPNPWRHKSKGKIIRHVPINLYSDDTSGNQSKRWNKHISFFFTLSGLPPNWTNQNYNCHYLCTSNQAGAMELAEPVVDEIEFLSTTGVMAYDGSIKEEVLVITTILCALGDSPMHAELTSTPIPGKALHPCRACDLSAESMKDKPTMEYLRRFLMIGPDGEMVSNRLRSWALIIKNCYDLWSMSKRPRSKTAVLDNSTKLGVKDVVSKLIIEQKYDIAAKKKDATAADKKFIERINQVEKISKPRLFNPIFRVKGFNGCLDTPVEVLHVFLLGVVKYLVRDFMRGVQPAVIPNIMAWYESFSTDALNIPSLQPYYLTKHFSNFIGKDFKIVLQAAPFVLFEYMSDSDRLIWTSLCQLAPLVFQTHIEDMDTYQHILKLHIGEFLYHLIMSTAQWMNKPKFHMLLHLPDAILCFGPPPLYATEKFESYNGILRNASIHSNRHSPGKDIGHTFGDFRNLRHLYSGGYFSDRKKENYVTAGSAVIKMFSDNSSVQNSMGYNALQLERGAREQPKVRMRSIPAAGPRELYQQLPDFHLVQLAGYSLNPKDVIRDGSFVLYKSNDESDDTELGRVEHIWEARKPGRVLHYICLTCFKLSGVDSFYNMREVCNSGRGKLINARNLRAHVNVQHNCHKANCAITFTKAKRVERQETSKRTGEVIHADQTNYIINLASLSSPLVHRKLSSVDLQPVSNETRLEGLYQGLAEWQGYSDTPPGEPVEDGYSDQGASAGGMGEGSGSD</sequence>
<dbReference type="OrthoDB" id="2246127at2759"/>
<evidence type="ECO:0000256" key="1">
    <source>
        <dbReference type="SAM" id="MobiDB-lite"/>
    </source>
</evidence>
<feature type="compositionally biased region" description="Gly residues" evidence="1">
    <location>
        <begin position="1178"/>
        <end position="1189"/>
    </location>
</feature>
<feature type="compositionally biased region" description="Polar residues" evidence="1">
    <location>
        <begin position="170"/>
        <end position="181"/>
    </location>
</feature>
<feature type="region of interest" description="Disordered" evidence="1">
    <location>
        <begin position="1156"/>
        <end position="1189"/>
    </location>
</feature>
<reference evidence="2" key="1">
    <citation type="submission" date="2009-11" db="EMBL/GenBank/DDBJ databases">
        <authorList>
            <consortium name="The Broad Institute Genome Sequencing Platform"/>
            <person name="Ward D."/>
            <person name="Feldgarden M."/>
            <person name="Earl A."/>
            <person name="Young S.K."/>
            <person name="Zeng Q."/>
            <person name="Koehrsen M."/>
            <person name="Alvarado L."/>
            <person name="Berlin A."/>
            <person name="Bochicchio J."/>
            <person name="Borenstein D."/>
            <person name="Chapman S.B."/>
            <person name="Chen Z."/>
            <person name="Engels R."/>
            <person name="Freedman E."/>
            <person name="Gellesch M."/>
            <person name="Goldberg J."/>
            <person name="Griggs A."/>
            <person name="Gujja S."/>
            <person name="Heilman E."/>
            <person name="Heiman D."/>
            <person name="Hepburn T."/>
            <person name="Howarth C."/>
            <person name="Jen D."/>
            <person name="Larson L."/>
            <person name="Lewis B."/>
            <person name="Mehta T."/>
            <person name="Park D."/>
            <person name="Pearson M."/>
            <person name="Roberts A."/>
            <person name="Saif S."/>
            <person name="Shea T."/>
            <person name="Shenoy N."/>
            <person name="Sisk P."/>
            <person name="Stolte C."/>
            <person name="Sykes S."/>
            <person name="Thomson T."/>
            <person name="Walk T."/>
            <person name="White J."/>
            <person name="Yandava C."/>
            <person name="Izard J."/>
            <person name="Baranova O.V."/>
            <person name="Blanton J.M."/>
            <person name="Tanner A.C."/>
            <person name="Dewhirst F.E."/>
            <person name="Haas B."/>
            <person name="Nusbaum C."/>
            <person name="Birren B."/>
        </authorList>
    </citation>
    <scope>NUCLEOTIDE SEQUENCE [LARGE SCALE GENOMIC DNA]</scope>
    <source>
        <strain evidence="2">1-1 BBBD Race 1</strain>
    </source>
</reference>
<reference evidence="3 4" key="3">
    <citation type="journal article" date="2017" name="G3 (Bethesda)">
        <title>Comparative analysis highlights variable genome content of wheat rusts and divergence of the mating loci.</title>
        <authorList>
            <person name="Cuomo C.A."/>
            <person name="Bakkeren G."/>
            <person name="Khalil H.B."/>
            <person name="Panwar V."/>
            <person name="Joly D."/>
            <person name="Linning R."/>
            <person name="Sakthikumar S."/>
            <person name="Song X."/>
            <person name="Adiconis X."/>
            <person name="Fan L."/>
            <person name="Goldberg J.M."/>
            <person name="Levin J.Z."/>
            <person name="Young S."/>
            <person name="Zeng Q."/>
            <person name="Anikster Y."/>
            <person name="Bruce M."/>
            <person name="Wang M."/>
            <person name="Yin C."/>
            <person name="McCallum B."/>
            <person name="Szabo L.J."/>
            <person name="Hulbert S."/>
            <person name="Chen X."/>
            <person name="Fellers J.P."/>
        </authorList>
    </citation>
    <scope>NUCLEOTIDE SEQUENCE</scope>
    <source>
        <strain evidence="4">Isolate 1-1 / race 1 (BBBD)</strain>
        <strain evidence="3">isolate 1-1 / race 1 (BBBD)</strain>
    </source>
</reference>
<accession>A0A180G845</accession>
<evidence type="ECO:0000313" key="4">
    <source>
        <dbReference type="Proteomes" id="UP000005240"/>
    </source>
</evidence>
<evidence type="ECO:0000313" key="3">
    <source>
        <dbReference type="EnsemblFungi" id="PTTG_07069-t43_1-p1"/>
    </source>
</evidence>